<sequence length="290" mass="31852">LQALSRARILLDESNMNQNVQEALESQAKESLKNIRVALIVVDYQNDFVDGSLAIGNGDASEDPAARIANVNRLIQLPFDTVVITKDWHPSDHISFLSAARNADRTLADEFANREIALFEKVQFTQPKRKQVLYPSHCVQNTVGAELAPGLNVPSDVIIVNKGLESLVDSYSAFMDNEGDKKSELHAVLEDAHVDAVVVCGLAYDICVFHTTKDAANLGFYCATARDASAALTVDGIKNASAYFEANLVKEMVTDEIVEMMATREFPDEWAQKVIERVKGTHNNNGAVEN</sequence>
<keyword evidence="4" id="KW-0378">Hydrolase</keyword>
<evidence type="ECO:0000256" key="6">
    <source>
        <dbReference type="ARBA" id="ARBA00039017"/>
    </source>
</evidence>
<dbReference type="PANTHER" id="PTHR11080:SF2">
    <property type="entry name" value="LD05707P"/>
    <property type="match status" value="1"/>
</dbReference>
<accession>A0AAV5X1G7</accession>
<proteinExistence type="inferred from homology"/>
<evidence type="ECO:0000313" key="10">
    <source>
        <dbReference type="Proteomes" id="UP001432322"/>
    </source>
</evidence>
<dbReference type="AlphaFoldDB" id="A0AAV5X1G7"/>
<evidence type="ECO:0000256" key="1">
    <source>
        <dbReference type="ARBA" id="ARBA00006336"/>
    </source>
</evidence>
<dbReference type="InterPro" id="IPR036380">
    <property type="entry name" value="Isochorismatase-like_sf"/>
</dbReference>
<dbReference type="EMBL" id="BTSY01000007">
    <property type="protein sequence ID" value="GMT36760.1"/>
    <property type="molecule type" value="Genomic_DNA"/>
</dbReference>
<dbReference type="GO" id="GO:0046872">
    <property type="term" value="F:metal ion binding"/>
    <property type="evidence" value="ECO:0007669"/>
    <property type="project" value="UniProtKB-KW"/>
</dbReference>
<keyword evidence="3" id="KW-0479">Metal-binding</keyword>
<dbReference type="Pfam" id="PF00857">
    <property type="entry name" value="Isochorismatase"/>
    <property type="match status" value="1"/>
</dbReference>
<dbReference type="InterPro" id="IPR052347">
    <property type="entry name" value="Isochorismatase_Nicotinamidase"/>
</dbReference>
<dbReference type="SUPFAM" id="SSF52499">
    <property type="entry name" value="Isochorismatase-like hydrolases"/>
    <property type="match status" value="1"/>
</dbReference>
<name>A0AAV5X1G7_9BILA</name>
<keyword evidence="10" id="KW-1185">Reference proteome</keyword>
<comment type="caution">
    <text evidence="9">The sequence shown here is derived from an EMBL/GenBank/DDBJ whole genome shotgun (WGS) entry which is preliminary data.</text>
</comment>
<dbReference type="GO" id="GO:0019363">
    <property type="term" value="P:pyridine nucleotide biosynthetic process"/>
    <property type="evidence" value="ECO:0007669"/>
    <property type="project" value="UniProtKB-KW"/>
</dbReference>
<organism evidence="9 10">
    <name type="scientific">Pristionchus fissidentatus</name>
    <dbReference type="NCBI Taxonomy" id="1538716"/>
    <lineage>
        <taxon>Eukaryota</taxon>
        <taxon>Metazoa</taxon>
        <taxon>Ecdysozoa</taxon>
        <taxon>Nematoda</taxon>
        <taxon>Chromadorea</taxon>
        <taxon>Rhabditida</taxon>
        <taxon>Rhabditina</taxon>
        <taxon>Diplogasteromorpha</taxon>
        <taxon>Diplogasteroidea</taxon>
        <taxon>Neodiplogasteridae</taxon>
        <taxon>Pristionchus</taxon>
    </lineage>
</organism>
<reference evidence="9" key="1">
    <citation type="submission" date="2023-10" db="EMBL/GenBank/DDBJ databases">
        <title>Genome assembly of Pristionchus species.</title>
        <authorList>
            <person name="Yoshida K."/>
            <person name="Sommer R.J."/>
        </authorList>
    </citation>
    <scope>NUCLEOTIDE SEQUENCE</scope>
    <source>
        <strain evidence="9">RS5133</strain>
    </source>
</reference>
<evidence type="ECO:0000256" key="2">
    <source>
        <dbReference type="ARBA" id="ARBA00022642"/>
    </source>
</evidence>
<evidence type="ECO:0000256" key="3">
    <source>
        <dbReference type="ARBA" id="ARBA00022723"/>
    </source>
</evidence>
<dbReference type="GO" id="GO:0008936">
    <property type="term" value="F:nicotinamidase activity"/>
    <property type="evidence" value="ECO:0007669"/>
    <property type="project" value="UniProtKB-EC"/>
</dbReference>
<evidence type="ECO:0000256" key="7">
    <source>
        <dbReference type="ARBA" id="ARBA00043224"/>
    </source>
</evidence>
<keyword evidence="2" id="KW-0662">Pyridine nucleotide biosynthesis</keyword>
<evidence type="ECO:0000256" key="5">
    <source>
        <dbReference type="ARBA" id="ARBA00037900"/>
    </source>
</evidence>
<dbReference type="InterPro" id="IPR000868">
    <property type="entry name" value="Isochorismatase-like_dom"/>
</dbReference>
<dbReference type="EC" id="3.5.1.19" evidence="6"/>
<dbReference type="Proteomes" id="UP001432322">
    <property type="component" value="Unassembled WGS sequence"/>
</dbReference>
<protein>
    <recommendedName>
        <fullName evidence="6">nicotinamidase</fullName>
        <ecNumber evidence="6">3.5.1.19</ecNumber>
    </recommendedName>
    <alternativeName>
        <fullName evidence="7">Nicotinamide deamidase</fullName>
    </alternativeName>
</protein>
<evidence type="ECO:0000259" key="8">
    <source>
        <dbReference type="Pfam" id="PF00857"/>
    </source>
</evidence>
<gene>
    <name evidence="9" type="ORF">PFISCL1PPCAC_28057</name>
</gene>
<dbReference type="PANTHER" id="PTHR11080">
    <property type="entry name" value="PYRAZINAMIDASE/NICOTINAMIDASE"/>
    <property type="match status" value="1"/>
</dbReference>
<comment type="pathway">
    <text evidence="5">Cofactor biosynthesis; nicotinate biosynthesis; nicotinate from nicotinamide: step 1/1.</text>
</comment>
<feature type="non-terminal residue" evidence="9">
    <location>
        <position position="1"/>
    </location>
</feature>
<evidence type="ECO:0000256" key="4">
    <source>
        <dbReference type="ARBA" id="ARBA00022801"/>
    </source>
</evidence>
<evidence type="ECO:0000313" key="9">
    <source>
        <dbReference type="EMBL" id="GMT36760.1"/>
    </source>
</evidence>
<dbReference type="Gene3D" id="3.40.50.850">
    <property type="entry name" value="Isochorismatase-like"/>
    <property type="match status" value="1"/>
</dbReference>
<comment type="similarity">
    <text evidence="1">Belongs to the isochorismatase family.</text>
</comment>
<feature type="domain" description="Isochorismatase-like" evidence="8">
    <location>
        <begin position="38"/>
        <end position="245"/>
    </location>
</feature>